<dbReference type="RefSeq" id="WP_157177852.1">
    <property type="nucleotide sequence ID" value="NZ_BMJP01000007.1"/>
</dbReference>
<sequence length="252" mass="26828">MATADKVLSILELFTIDQPEWTVEAVATTLELSGSTAYQYVRSLVNAGLLVASKNGRYTVGPAVIELDRLMRRFDPFIREAQAPLRHLVSTVSSDAIGLLCRIYRLKVMCVDQHAEHAPALAISYERGRPMPLGRGAASKAILAHLAPRPLRRFYDADPKAVAAAGLGTSWEAFKREVRVLRKAEVLVTSGELDVGMMGISSPVFDADGDILGSIGLVVPAAMFATDAAGLQAAKAAVVAAGASVTQVLREG</sequence>
<comment type="caution">
    <text evidence="6">The sequence shown here is derived from an EMBL/GenBank/DDBJ whole genome shotgun (WGS) entry which is preliminary data.</text>
</comment>
<dbReference type="Gene3D" id="3.30.450.40">
    <property type="match status" value="1"/>
</dbReference>
<evidence type="ECO:0000313" key="7">
    <source>
        <dbReference type="Proteomes" id="UP000546701"/>
    </source>
</evidence>
<dbReference type="PANTHER" id="PTHR30136">
    <property type="entry name" value="HELIX-TURN-HELIX TRANSCRIPTIONAL REGULATOR, ICLR FAMILY"/>
    <property type="match status" value="1"/>
</dbReference>
<accession>A0A7W9F2P8</accession>
<evidence type="ECO:0000313" key="6">
    <source>
        <dbReference type="EMBL" id="MBB5730757.1"/>
    </source>
</evidence>
<dbReference type="SMART" id="SM00346">
    <property type="entry name" value="HTH_ICLR"/>
    <property type="match status" value="1"/>
</dbReference>
<gene>
    <name evidence="6" type="ORF">FHS99_003264</name>
</gene>
<dbReference type="PROSITE" id="PS51078">
    <property type="entry name" value="ICLR_ED"/>
    <property type="match status" value="1"/>
</dbReference>
<dbReference type="GO" id="GO:0003700">
    <property type="term" value="F:DNA-binding transcription factor activity"/>
    <property type="evidence" value="ECO:0007669"/>
    <property type="project" value="TreeGrafter"/>
</dbReference>
<dbReference type="EMBL" id="JACIJR010000009">
    <property type="protein sequence ID" value="MBB5730757.1"/>
    <property type="molecule type" value="Genomic_DNA"/>
</dbReference>
<dbReference type="Pfam" id="PF09339">
    <property type="entry name" value="HTH_IclR"/>
    <property type="match status" value="1"/>
</dbReference>
<feature type="domain" description="HTH iclR-type" evidence="4">
    <location>
        <begin position="1"/>
        <end position="62"/>
    </location>
</feature>
<dbReference type="GO" id="GO:0003677">
    <property type="term" value="F:DNA binding"/>
    <property type="evidence" value="ECO:0007669"/>
    <property type="project" value="UniProtKB-KW"/>
</dbReference>
<dbReference type="InterPro" id="IPR029016">
    <property type="entry name" value="GAF-like_dom_sf"/>
</dbReference>
<evidence type="ECO:0000259" key="4">
    <source>
        <dbReference type="PROSITE" id="PS51077"/>
    </source>
</evidence>
<organism evidence="6 7">
    <name type="scientific">Sphingomonas prati</name>
    <dbReference type="NCBI Taxonomy" id="1843237"/>
    <lineage>
        <taxon>Bacteria</taxon>
        <taxon>Pseudomonadati</taxon>
        <taxon>Pseudomonadota</taxon>
        <taxon>Alphaproteobacteria</taxon>
        <taxon>Sphingomonadales</taxon>
        <taxon>Sphingomonadaceae</taxon>
        <taxon>Sphingomonas</taxon>
    </lineage>
</organism>
<keyword evidence="7" id="KW-1185">Reference proteome</keyword>
<dbReference type="PANTHER" id="PTHR30136:SF24">
    <property type="entry name" value="HTH-TYPE TRANSCRIPTIONAL REPRESSOR ALLR"/>
    <property type="match status" value="1"/>
</dbReference>
<reference evidence="6 7" key="1">
    <citation type="submission" date="2020-08" db="EMBL/GenBank/DDBJ databases">
        <title>Genomic Encyclopedia of Type Strains, Phase IV (KMG-IV): sequencing the most valuable type-strain genomes for metagenomic binning, comparative biology and taxonomic classification.</title>
        <authorList>
            <person name="Goeker M."/>
        </authorList>
    </citation>
    <scope>NUCLEOTIDE SEQUENCE [LARGE SCALE GENOMIC DNA]</scope>
    <source>
        <strain evidence="6 7">DSM 103336</strain>
    </source>
</reference>
<dbReference type="OrthoDB" id="31778at2"/>
<keyword evidence="3" id="KW-0804">Transcription</keyword>
<dbReference type="InterPro" id="IPR005471">
    <property type="entry name" value="Tscrpt_reg_IclR_N"/>
</dbReference>
<dbReference type="GO" id="GO:0045892">
    <property type="term" value="P:negative regulation of DNA-templated transcription"/>
    <property type="evidence" value="ECO:0007669"/>
    <property type="project" value="TreeGrafter"/>
</dbReference>
<dbReference type="InterPro" id="IPR036388">
    <property type="entry name" value="WH-like_DNA-bd_sf"/>
</dbReference>
<feature type="domain" description="IclR-ED" evidence="5">
    <location>
        <begin position="56"/>
        <end position="251"/>
    </location>
</feature>
<evidence type="ECO:0000256" key="3">
    <source>
        <dbReference type="ARBA" id="ARBA00023163"/>
    </source>
</evidence>
<dbReference type="InterPro" id="IPR036390">
    <property type="entry name" value="WH_DNA-bd_sf"/>
</dbReference>
<dbReference type="InterPro" id="IPR050707">
    <property type="entry name" value="HTH_MetabolicPath_Reg"/>
</dbReference>
<protein>
    <submittedName>
        <fullName evidence="6">DNA-binding IclR family transcriptional regulator</fullName>
    </submittedName>
</protein>
<proteinExistence type="predicted"/>
<dbReference type="Pfam" id="PF01614">
    <property type="entry name" value="IclR_C"/>
    <property type="match status" value="1"/>
</dbReference>
<dbReference type="Gene3D" id="1.10.10.10">
    <property type="entry name" value="Winged helix-like DNA-binding domain superfamily/Winged helix DNA-binding domain"/>
    <property type="match status" value="1"/>
</dbReference>
<evidence type="ECO:0000259" key="5">
    <source>
        <dbReference type="PROSITE" id="PS51078"/>
    </source>
</evidence>
<dbReference type="InterPro" id="IPR014757">
    <property type="entry name" value="Tscrpt_reg_IclR_C"/>
</dbReference>
<evidence type="ECO:0000256" key="1">
    <source>
        <dbReference type="ARBA" id="ARBA00023015"/>
    </source>
</evidence>
<evidence type="ECO:0000256" key="2">
    <source>
        <dbReference type="ARBA" id="ARBA00023125"/>
    </source>
</evidence>
<dbReference type="SUPFAM" id="SSF55781">
    <property type="entry name" value="GAF domain-like"/>
    <property type="match status" value="1"/>
</dbReference>
<keyword evidence="1" id="KW-0805">Transcription regulation</keyword>
<dbReference type="SUPFAM" id="SSF46785">
    <property type="entry name" value="Winged helix' DNA-binding domain"/>
    <property type="match status" value="1"/>
</dbReference>
<dbReference type="AlphaFoldDB" id="A0A7W9F2P8"/>
<keyword evidence="2 6" id="KW-0238">DNA-binding</keyword>
<dbReference type="PROSITE" id="PS51077">
    <property type="entry name" value="HTH_ICLR"/>
    <property type="match status" value="1"/>
</dbReference>
<dbReference type="Proteomes" id="UP000546701">
    <property type="component" value="Unassembled WGS sequence"/>
</dbReference>
<name>A0A7W9F2P8_9SPHN</name>